<keyword evidence="3" id="KW-1185">Reference proteome</keyword>
<dbReference type="EMBL" id="LAVV01006640">
    <property type="protein sequence ID" value="KNZ58982.1"/>
    <property type="molecule type" value="Genomic_DNA"/>
</dbReference>
<dbReference type="VEuPathDB" id="FungiDB:VP01_1822g1"/>
<proteinExistence type="predicted"/>
<keyword evidence="1" id="KW-1133">Transmembrane helix</keyword>
<organism evidence="2 3">
    <name type="scientific">Puccinia sorghi</name>
    <dbReference type="NCBI Taxonomy" id="27349"/>
    <lineage>
        <taxon>Eukaryota</taxon>
        <taxon>Fungi</taxon>
        <taxon>Dikarya</taxon>
        <taxon>Basidiomycota</taxon>
        <taxon>Pucciniomycotina</taxon>
        <taxon>Pucciniomycetes</taxon>
        <taxon>Pucciniales</taxon>
        <taxon>Pucciniaceae</taxon>
        <taxon>Puccinia</taxon>
    </lineage>
</organism>
<keyword evidence="1" id="KW-0812">Transmembrane</keyword>
<keyword evidence="1" id="KW-0472">Membrane</keyword>
<dbReference type="OrthoDB" id="10514790at2759"/>
<protein>
    <submittedName>
        <fullName evidence="2">Uncharacterized protein</fullName>
    </submittedName>
</protein>
<comment type="caution">
    <text evidence="2">The sequence shown here is derived from an EMBL/GenBank/DDBJ whole genome shotgun (WGS) entry which is preliminary data.</text>
</comment>
<reference evidence="2 3" key="1">
    <citation type="submission" date="2015-08" db="EMBL/GenBank/DDBJ databases">
        <title>Next Generation Sequencing and Analysis of the Genome of Puccinia sorghi L Schw, the Causal Agent of Maize Common Rust.</title>
        <authorList>
            <person name="Rochi L."/>
            <person name="Burguener G."/>
            <person name="Darino M."/>
            <person name="Turjanski A."/>
            <person name="Kreff E."/>
            <person name="Dieguez M.J."/>
            <person name="Sacco F."/>
        </authorList>
    </citation>
    <scope>NUCLEOTIDE SEQUENCE [LARGE SCALE GENOMIC DNA]</scope>
    <source>
        <strain evidence="2 3">RO10H11247</strain>
    </source>
</reference>
<feature type="transmembrane region" description="Helical" evidence="1">
    <location>
        <begin position="12"/>
        <end position="32"/>
    </location>
</feature>
<dbReference type="AlphaFoldDB" id="A0A0L6VEK1"/>
<name>A0A0L6VEK1_9BASI</name>
<dbReference type="STRING" id="27349.A0A0L6VEK1"/>
<gene>
    <name evidence="2" type="ORF">VP01_1822g1</name>
</gene>
<evidence type="ECO:0000256" key="1">
    <source>
        <dbReference type="SAM" id="Phobius"/>
    </source>
</evidence>
<dbReference type="Proteomes" id="UP000037035">
    <property type="component" value="Unassembled WGS sequence"/>
</dbReference>
<accession>A0A0L6VEK1</accession>
<sequence>MKRKAFAATSAIVNIVVLLCQLFLPLLYLGIYTPRTSMILSSIQKLTMLRLYCNHPRLVDAIQFNLPNNSTTWKDSPKVFHLVTDLKKHLETEQPTSKGRYFFPVEVILASVSGV</sequence>
<evidence type="ECO:0000313" key="3">
    <source>
        <dbReference type="Proteomes" id="UP000037035"/>
    </source>
</evidence>
<evidence type="ECO:0000313" key="2">
    <source>
        <dbReference type="EMBL" id="KNZ58982.1"/>
    </source>
</evidence>